<feature type="compositionally biased region" description="Basic and acidic residues" evidence="9">
    <location>
        <begin position="156"/>
        <end position="170"/>
    </location>
</feature>
<evidence type="ECO:0000256" key="8">
    <source>
        <dbReference type="SAM" id="Coils"/>
    </source>
</evidence>
<keyword evidence="6" id="KW-0804">Transcription</keyword>
<feature type="coiled-coil region" evidence="8">
    <location>
        <begin position="245"/>
        <end position="272"/>
    </location>
</feature>
<keyword evidence="7" id="KW-0539">Nucleus</keyword>
<evidence type="ECO:0000256" key="7">
    <source>
        <dbReference type="ARBA" id="ARBA00023242"/>
    </source>
</evidence>
<organism evidence="10 11">
    <name type="scientific">Ramazzottius varieornatus</name>
    <name type="common">Water bear</name>
    <name type="synonym">Tardigrade</name>
    <dbReference type="NCBI Taxonomy" id="947166"/>
    <lineage>
        <taxon>Eukaryota</taxon>
        <taxon>Metazoa</taxon>
        <taxon>Ecdysozoa</taxon>
        <taxon>Tardigrada</taxon>
        <taxon>Eutardigrada</taxon>
        <taxon>Parachela</taxon>
        <taxon>Hypsibioidea</taxon>
        <taxon>Ramazzottiidae</taxon>
        <taxon>Ramazzottius</taxon>
    </lineage>
</organism>
<dbReference type="Proteomes" id="UP000186922">
    <property type="component" value="Unassembled WGS sequence"/>
</dbReference>
<evidence type="ECO:0000256" key="2">
    <source>
        <dbReference type="ARBA" id="ARBA00008409"/>
    </source>
</evidence>
<feature type="region of interest" description="Disordered" evidence="9">
    <location>
        <begin position="1"/>
        <end position="142"/>
    </location>
</feature>
<accession>A0A1D1UT48</accession>
<dbReference type="GO" id="GO:0097322">
    <property type="term" value="F:7SK snRNA binding"/>
    <property type="evidence" value="ECO:0007669"/>
    <property type="project" value="TreeGrafter"/>
</dbReference>
<evidence type="ECO:0000313" key="10">
    <source>
        <dbReference type="EMBL" id="GAU92864.1"/>
    </source>
</evidence>
<dbReference type="InterPro" id="IPR024872">
    <property type="entry name" value="HEXIM"/>
</dbReference>
<keyword evidence="5 8" id="KW-0175">Coiled coil</keyword>
<dbReference type="AlphaFoldDB" id="A0A1D1UT48"/>
<gene>
    <name evidence="10" type="primary">RvY_04890</name>
    <name evidence="10" type="synonym">RvY_04890.1</name>
    <name evidence="10" type="ORF">RvY_04890-1</name>
</gene>
<dbReference type="GO" id="GO:0004861">
    <property type="term" value="F:cyclin-dependent protein serine/threonine kinase inhibitor activity"/>
    <property type="evidence" value="ECO:0007669"/>
    <property type="project" value="InterPro"/>
</dbReference>
<feature type="region of interest" description="Disordered" evidence="9">
    <location>
        <begin position="273"/>
        <end position="298"/>
    </location>
</feature>
<dbReference type="PRINTS" id="PR02094">
    <property type="entry name" value="HEXIMFAMILY"/>
</dbReference>
<proteinExistence type="inferred from homology"/>
<evidence type="ECO:0000256" key="5">
    <source>
        <dbReference type="ARBA" id="ARBA00023054"/>
    </source>
</evidence>
<dbReference type="GO" id="GO:0005737">
    <property type="term" value="C:cytoplasm"/>
    <property type="evidence" value="ECO:0007669"/>
    <property type="project" value="InterPro"/>
</dbReference>
<dbReference type="STRING" id="947166.A0A1D1UT48"/>
<feature type="compositionally biased region" description="Basic residues" evidence="9">
    <location>
        <begin position="131"/>
        <end position="142"/>
    </location>
</feature>
<sequence length="337" mass="37711">MGDDSTIVVADTRSHPQEEGRDRDVGGGVSTTSPVAETTVAATTPATMTTGPSLRNRRMPGGRRGGQSSLARDEGNKFLNKNSAGRYHQHAKADRTRRHLPSDGSESNDQVAQVSVSPAKCAGHDHASSGRQKRMLRRRERNKWKPYHQLTWQEKKELEEKERIRSELRRNQPTALGYPAAPFNSSQFLMADHKSDHQVEEMEGGGSSEDSSLADMEGVDNVALDRGYAQEWARVLSVNLENFSKQRLISHVLEVEQEKADLERRLRMLEKEVGGRGTSSNGEPSDRGTMTAFQDGDIQLVDGVKSSPKPRPHRCCCCYQNCYRYHLRKHLATMCRP</sequence>
<protein>
    <submittedName>
        <fullName evidence="10">Uncharacterized protein</fullName>
    </submittedName>
</protein>
<name>A0A1D1UT48_RAMVA</name>
<evidence type="ECO:0000256" key="4">
    <source>
        <dbReference type="ARBA" id="ARBA00023015"/>
    </source>
</evidence>
<feature type="compositionally biased region" description="Basic residues" evidence="9">
    <location>
        <begin position="87"/>
        <end position="99"/>
    </location>
</feature>
<feature type="region of interest" description="Disordered" evidence="9">
    <location>
        <begin position="156"/>
        <end position="179"/>
    </location>
</feature>
<dbReference type="PANTHER" id="PTHR13469:SF8">
    <property type="entry name" value="HEXIM P-TEFB COMPLEX SUBUNIT 1"/>
    <property type="match status" value="1"/>
</dbReference>
<reference evidence="10 11" key="1">
    <citation type="journal article" date="2016" name="Nat. Commun.">
        <title>Extremotolerant tardigrade genome and improved radiotolerance of human cultured cells by tardigrade-unique protein.</title>
        <authorList>
            <person name="Hashimoto T."/>
            <person name="Horikawa D.D."/>
            <person name="Saito Y."/>
            <person name="Kuwahara H."/>
            <person name="Kozuka-Hata H."/>
            <person name="Shin-I T."/>
            <person name="Minakuchi Y."/>
            <person name="Ohishi K."/>
            <person name="Motoyama A."/>
            <person name="Aizu T."/>
            <person name="Enomoto A."/>
            <person name="Kondo K."/>
            <person name="Tanaka S."/>
            <person name="Hara Y."/>
            <person name="Koshikawa S."/>
            <person name="Sagara H."/>
            <person name="Miura T."/>
            <person name="Yokobori S."/>
            <person name="Miyagawa K."/>
            <person name="Suzuki Y."/>
            <person name="Kubo T."/>
            <person name="Oyama M."/>
            <person name="Kohara Y."/>
            <person name="Fujiyama A."/>
            <person name="Arakawa K."/>
            <person name="Katayama T."/>
            <person name="Toyoda A."/>
            <person name="Kunieda T."/>
        </authorList>
    </citation>
    <scope>NUCLEOTIDE SEQUENCE [LARGE SCALE GENOMIC DNA]</scope>
    <source>
        <strain evidence="10 11">YOKOZUNA-1</strain>
    </source>
</reference>
<feature type="compositionally biased region" description="Polar residues" evidence="9">
    <location>
        <begin position="104"/>
        <end position="116"/>
    </location>
</feature>
<comment type="subcellular location">
    <subcellularLocation>
        <location evidence="1">Nucleus</location>
    </subcellularLocation>
</comment>
<comment type="caution">
    <text evidence="10">The sequence shown here is derived from an EMBL/GenBank/DDBJ whole genome shotgun (WGS) entry which is preliminary data.</text>
</comment>
<evidence type="ECO:0000256" key="1">
    <source>
        <dbReference type="ARBA" id="ARBA00004123"/>
    </source>
</evidence>
<feature type="compositionally biased region" description="Basic and acidic residues" evidence="9">
    <location>
        <begin position="12"/>
        <end position="25"/>
    </location>
</feature>
<evidence type="ECO:0000256" key="3">
    <source>
        <dbReference type="ARBA" id="ARBA00022491"/>
    </source>
</evidence>
<evidence type="ECO:0000313" key="11">
    <source>
        <dbReference type="Proteomes" id="UP000186922"/>
    </source>
</evidence>
<feature type="compositionally biased region" description="Low complexity" evidence="9">
    <location>
        <begin position="30"/>
        <end position="53"/>
    </location>
</feature>
<evidence type="ECO:0000256" key="6">
    <source>
        <dbReference type="ARBA" id="ARBA00023163"/>
    </source>
</evidence>
<dbReference type="OrthoDB" id="10058500at2759"/>
<keyword evidence="11" id="KW-1185">Reference proteome</keyword>
<evidence type="ECO:0000256" key="9">
    <source>
        <dbReference type="SAM" id="MobiDB-lite"/>
    </source>
</evidence>
<keyword evidence="4" id="KW-0805">Transcription regulation</keyword>
<dbReference type="GO" id="GO:0000122">
    <property type="term" value="P:negative regulation of transcription by RNA polymerase II"/>
    <property type="evidence" value="ECO:0007669"/>
    <property type="project" value="InterPro"/>
</dbReference>
<dbReference type="EMBL" id="BDGG01000002">
    <property type="protein sequence ID" value="GAU92864.1"/>
    <property type="molecule type" value="Genomic_DNA"/>
</dbReference>
<comment type="similarity">
    <text evidence="2">Belongs to the HEXIM family.</text>
</comment>
<dbReference type="Pfam" id="PF15313">
    <property type="entry name" value="HEXIM"/>
    <property type="match status" value="1"/>
</dbReference>
<keyword evidence="3" id="KW-0678">Repressor</keyword>
<dbReference type="PANTHER" id="PTHR13469">
    <property type="entry name" value="HEXAMETHYLENE BISACETAMIDE INDUCIBLE 1"/>
    <property type="match status" value="1"/>
</dbReference>
<dbReference type="GO" id="GO:0005654">
    <property type="term" value="C:nucleoplasm"/>
    <property type="evidence" value="ECO:0007669"/>
    <property type="project" value="TreeGrafter"/>
</dbReference>